<feature type="transmembrane region" description="Helical" evidence="5">
    <location>
        <begin position="363"/>
        <end position="384"/>
    </location>
</feature>
<dbReference type="PANTHER" id="PTHR23502:SF26">
    <property type="entry name" value="MAJOR FACILITATOR SUPERFAMILY (MFS) PROFILE DOMAIN-CONTAINING PROTEIN"/>
    <property type="match status" value="1"/>
</dbReference>
<accession>A0A6A5YFQ9</accession>
<evidence type="ECO:0000256" key="1">
    <source>
        <dbReference type="ARBA" id="ARBA00004141"/>
    </source>
</evidence>
<feature type="transmembrane region" description="Helical" evidence="5">
    <location>
        <begin position="234"/>
        <end position="251"/>
    </location>
</feature>
<proteinExistence type="predicted"/>
<feature type="transmembrane region" description="Helical" evidence="5">
    <location>
        <begin position="336"/>
        <end position="357"/>
    </location>
</feature>
<dbReference type="GO" id="GO:0005886">
    <property type="term" value="C:plasma membrane"/>
    <property type="evidence" value="ECO:0007669"/>
    <property type="project" value="TreeGrafter"/>
</dbReference>
<dbReference type="PROSITE" id="PS50850">
    <property type="entry name" value="MFS"/>
    <property type="match status" value="1"/>
</dbReference>
<evidence type="ECO:0000256" key="3">
    <source>
        <dbReference type="ARBA" id="ARBA00022989"/>
    </source>
</evidence>
<organism evidence="7 8">
    <name type="scientific">Lophiotrema nucula</name>
    <dbReference type="NCBI Taxonomy" id="690887"/>
    <lineage>
        <taxon>Eukaryota</taxon>
        <taxon>Fungi</taxon>
        <taxon>Dikarya</taxon>
        <taxon>Ascomycota</taxon>
        <taxon>Pezizomycotina</taxon>
        <taxon>Dothideomycetes</taxon>
        <taxon>Pleosporomycetidae</taxon>
        <taxon>Pleosporales</taxon>
        <taxon>Lophiotremataceae</taxon>
        <taxon>Lophiotrema</taxon>
    </lineage>
</organism>
<dbReference type="AlphaFoldDB" id="A0A6A5YFQ9"/>
<feature type="domain" description="Major facilitator superfamily (MFS) profile" evidence="6">
    <location>
        <begin position="1"/>
        <end position="454"/>
    </location>
</feature>
<evidence type="ECO:0000256" key="4">
    <source>
        <dbReference type="ARBA" id="ARBA00023136"/>
    </source>
</evidence>
<gene>
    <name evidence="7" type="ORF">BDV96DRAFT_677344</name>
</gene>
<dbReference type="Proteomes" id="UP000799770">
    <property type="component" value="Unassembled WGS sequence"/>
</dbReference>
<keyword evidence="3 5" id="KW-1133">Transmembrane helix</keyword>
<dbReference type="InterPro" id="IPR036259">
    <property type="entry name" value="MFS_trans_sf"/>
</dbReference>
<keyword evidence="8" id="KW-1185">Reference proteome</keyword>
<dbReference type="OrthoDB" id="440553at2759"/>
<reference evidence="7" key="1">
    <citation type="journal article" date="2020" name="Stud. Mycol.">
        <title>101 Dothideomycetes genomes: a test case for predicting lifestyles and emergence of pathogens.</title>
        <authorList>
            <person name="Haridas S."/>
            <person name="Albert R."/>
            <person name="Binder M."/>
            <person name="Bloem J."/>
            <person name="Labutti K."/>
            <person name="Salamov A."/>
            <person name="Andreopoulos B."/>
            <person name="Baker S."/>
            <person name="Barry K."/>
            <person name="Bills G."/>
            <person name="Bluhm B."/>
            <person name="Cannon C."/>
            <person name="Castanera R."/>
            <person name="Culley D."/>
            <person name="Daum C."/>
            <person name="Ezra D."/>
            <person name="Gonzalez J."/>
            <person name="Henrissat B."/>
            <person name="Kuo A."/>
            <person name="Liang C."/>
            <person name="Lipzen A."/>
            <person name="Lutzoni F."/>
            <person name="Magnuson J."/>
            <person name="Mondo S."/>
            <person name="Nolan M."/>
            <person name="Ohm R."/>
            <person name="Pangilinan J."/>
            <person name="Park H.-J."/>
            <person name="Ramirez L."/>
            <person name="Alfaro M."/>
            <person name="Sun H."/>
            <person name="Tritt A."/>
            <person name="Yoshinaga Y."/>
            <person name="Zwiers L.-H."/>
            <person name="Turgeon B."/>
            <person name="Goodwin S."/>
            <person name="Spatafora J."/>
            <person name="Crous P."/>
            <person name="Grigoriev I."/>
        </authorList>
    </citation>
    <scope>NUCLEOTIDE SEQUENCE</scope>
    <source>
        <strain evidence="7">CBS 627.86</strain>
    </source>
</reference>
<protein>
    <submittedName>
        <fullName evidence="7">Major facilitator superfamily domain-containing protein</fullName>
    </submittedName>
</protein>
<keyword evidence="4 5" id="KW-0472">Membrane</keyword>
<evidence type="ECO:0000259" key="6">
    <source>
        <dbReference type="PROSITE" id="PS50850"/>
    </source>
</evidence>
<dbReference type="PANTHER" id="PTHR23502">
    <property type="entry name" value="MAJOR FACILITATOR SUPERFAMILY"/>
    <property type="match status" value="1"/>
</dbReference>
<evidence type="ECO:0000256" key="2">
    <source>
        <dbReference type="ARBA" id="ARBA00022692"/>
    </source>
</evidence>
<sequence length="468" mass="51055">MSEKPYHAFSRRRKWCVVVMIGVAGMFSGLSSNIYSPALDAIAQVGISPLFWGSLSDTRGRRQIYIYSFMVYIIANIVLSFSPNFIVLVIFRALQAAGSASTVSIGNGVIQDITSPAERGGFMCFYQGTRSFSIAIGPVLGGLLANYFGFRSIFVFLTVLAGMVTIGIALLLPETQRSIAGDGTVRLKGIHKPLVWTLTKEPPYLKDRDEPYQPPSITIKTFLSPLFFLKEKDVLLSLVFGGVVYAIWSMVTSSTTGIFKHTFHLNEIQLGLAFIPNGLGAIFGPFIIGKLTNTSFAEVEQTYKERHGLPDTHSISKETFPIDFPIEQARLRHIRWVIPLFIISTLLYGFSVQFPSFTSRPGWIAVPLVLHFLIASTSNAVLAINSTLISDLCPGKGASSTAINNLVRCSFGAIGVAFIEQLIAAVGGGTAFLGLALIAVVATPLVAVQWYCGSDWRRARMDVQSEAK</sequence>
<name>A0A6A5YFQ9_9PLEO</name>
<keyword evidence="2 5" id="KW-0812">Transmembrane</keyword>
<evidence type="ECO:0000313" key="7">
    <source>
        <dbReference type="EMBL" id="KAF2105544.1"/>
    </source>
</evidence>
<dbReference type="EMBL" id="ML977377">
    <property type="protein sequence ID" value="KAF2105544.1"/>
    <property type="molecule type" value="Genomic_DNA"/>
</dbReference>
<feature type="transmembrane region" description="Helical" evidence="5">
    <location>
        <begin position="64"/>
        <end position="91"/>
    </location>
</feature>
<dbReference type="InterPro" id="IPR011701">
    <property type="entry name" value="MFS"/>
</dbReference>
<evidence type="ECO:0000256" key="5">
    <source>
        <dbReference type="SAM" id="Phobius"/>
    </source>
</evidence>
<feature type="transmembrane region" description="Helical" evidence="5">
    <location>
        <begin position="405"/>
        <end position="426"/>
    </location>
</feature>
<dbReference type="GO" id="GO:0022857">
    <property type="term" value="F:transmembrane transporter activity"/>
    <property type="evidence" value="ECO:0007669"/>
    <property type="project" value="InterPro"/>
</dbReference>
<dbReference type="InterPro" id="IPR020846">
    <property type="entry name" value="MFS_dom"/>
</dbReference>
<comment type="subcellular location">
    <subcellularLocation>
        <location evidence="1">Membrane</location>
        <topology evidence="1">Multi-pass membrane protein</topology>
    </subcellularLocation>
</comment>
<feature type="transmembrane region" description="Helical" evidence="5">
    <location>
        <begin position="271"/>
        <end position="288"/>
    </location>
</feature>
<feature type="transmembrane region" description="Helical" evidence="5">
    <location>
        <begin position="34"/>
        <end position="52"/>
    </location>
</feature>
<feature type="transmembrane region" description="Helical" evidence="5">
    <location>
        <begin position="148"/>
        <end position="172"/>
    </location>
</feature>
<feature type="transmembrane region" description="Helical" evidence="5">
    <location>
        <begin position="12"/>
        <end position="28"/>
    </location>
</feature>
<dbReference type="Gene3D" id="1.20.1250.20">
    <property type="entry name" value="MFS general substrate transporter like domains"/>
    <property type="match status" value="1"/>
</dbReference>
<dbReference type="Pfam" id="PF07690">
    <property type="entry name" value="MFS_1"/>
    <property type="match status" value="1"/>
</dbReference>
<feature type="transmembrane region" description="Helical" evidence="5">
    <location>
        <begin position="432"/>
        <end position="452"/>
    </location>
</feature>
<dbReference type="SUPFAM" id="SSF103473">
    <property type="entry name" value="MFS general substrate transporter"/>
    <property type="match status" value="1"/>
</dbReference>
<evidence type="ECO:0000313" key="8">
    <source>
        <dbReference type="Proteomes" id="UP000799770"/>
    </source>
</evidence>